<dbReference type="Gene3D" id="3.50.50.60">
    <property type="entry name" value="FAD/NAD(P)-binding domain"/>
    <property type="match status" value="1"/>
</dbReference>
<proteinExistence type="predicted"/>
<comment type="function">
    <text evidence="1">Probable oxidoreductase that may play a role as regulator of mitochondrial function.</text>
</comment>
<dbReference type="Proteomes" id="UP001500689">
    <property type="component" value="Unassembled WGS sequence"/>
</dbReference>
<name>A0ABP6Y3B1_9PSEU</name>
<gene>
    <name evidence="5" type="ORF">GCM10022222_71690</name>
</gene>
<evidence type="ECO:0000256" key="1">
    <source>
        <dbReference type="ARBA" id="ARBA00037217"/>
    </source>
</evidence>
<evidence type="ECO:0000313" key="5">
    <source>
        <dbReference type="EMBL" id="GAA3576638.1"/>
    </source>
</evidence>
<dbReference type="PANTHER" id="PTHR10668:SF105">
    <property type="entry name" value="DEHYDROGENASE-RELATED"/>
    <property type="match status" value="1"/>
</dbReference>
<evidence type="ECO:0000259" key="4">
    <source>
        <dbReference type="Pfam" id="PF01593"/>
    </source>
</evidence>
<dbReference type="InterPro" id="IPR002937">
    <property type="entry name" value="Amino_oxidase"/>
</dbReference>
<reference evidence="6" key="1">
    <citation type="journal article" date="2019" name="Int. J. Syst. Evol. Microbiol.">
        <title>The Global Catalogue of Microorganisms (GCM) 10K type strain sequencing project: providing services to taxonomists for standard genome sequencing and annotation.</title>
        <authorList>
            <consortium name="The Broad Institute Genomics Platform"/>
            <consortium name="The Broad Institute Genome Sequencing Center for Infectious Disease"/>
            <person name="Wu L."/>
            <person name="Ma J."/>
        </authorList>
    </citation>
    <scope>NUCLEOTIDE SEQUENCE [LARGE SCALE GENOMIC DNA]</scope>
    <source>
        <strain evidence="6">JCM 16898</strain>
    </source>
</reference>
<feature type="domain" description="Amine oxidase" evidence="4">
    <location>
        <begin position="3"/>
        <end position="432"/>
    </location>
</feature>
<dbReference type="EMBL" id="BAAAZN010000021">
    <property type="protein sequence ID" value="GAA3576638.1"/>
    <property type="molecule type" value="Genomic_DNA"/>
</dbReference>
<comment type="subunit">
    <text evidence="2">Interacts with COX5B; this interaction may contribute to localize PYROXD2 to the inner face of the inner mitochondrial membrane.</text>
</comment>
<organism evidence="5 6">
    <name type="scientific">Amycolatopsis ultiminotia</name>
    <dbReference type="NCBI Taxonomy" id="543629"/>
    <lineage>
        <taxon>Bacteria</taxon>
        <taxon>Bacillati</taxon>
        <taxon>Actinomycetota</taxon>
        <taxon>Actinomycetes</taxon>
        <taxon>Pseudonocardiales</taxon>
        <taxon>Pseudonocardiaceae</taxon>
        <taxon>Amycolatopsis</taxon>
    </lineage>
</organism>
<evidence type="ECO:0000256" key="2">
    <source>
        <dbReference type="ARBA" id="ARBA00038825"/>
    </source>
</evidence>
<dbReference type="InterPro" id="IPR036188">
    <property type="entry name" value="FAD/NAD-bd_sf"/>
</dbReference>
<dbReference type="Pfam" id="PF01593">
    <property type="entry name" value="Amino_oxidase"/>
    <property type="match status" value="1"/>
</dbReference>
<evidence type="ECO:0000313" key="6">
    <source>
        <dbReference type="Proteomes" id="UP001500689"/>
    </source>
</evidence>
<accession>A0ABP6Y3B1</accession>
<dbReference type="PANTHER" id="PTHR10668">
    <property type="entry name" value="PHYTOENE DEHYDROGENASE"/>
    <property type="match status" value="1"/>
</dbReference>
<evidence type="ECO:0000256" key="3">
    <source>
        <dbReference type="ARBA" id="ARBA00040298"/>
    </source>
</evidence>
<dbReference type="SUPFAM" id="SSF51905">
    <property type="entry name" value="FAD/NAD(P)-binding domain"/>
    <property type="match status" value="1"/>
</dbReference>
<keyword evidence="6" id="KW-1185">Reference proteome</keyword>
<sequence>MLLARSGLSVAVYEAAVEPGGGARSARLFDADVVHDVCSAVHPMAAASPFFRQFDLSAHGVELCHPEVAYAHPIDEHRTAIAYADLERTCARLGVDSARWRRFMTPLVAHTDEVTEALLGDRRHLPQPRTAALLASRILGTGAFRSTEAQALLAGLAAHTLGRLPSPVGSGIAVLLGHLAHTTGWPVPRGGSETLTDALVADLCAHGGRVHTDARVTDLRQLAHARVVMLDLAPRGFLDIAASLLPDGYRRALQRVKYGPAAAKVDFLVSEPIPWRDPELHHAGTVHLGGTREAVYAAENAVAAGRRAPDPFVLLAQPMAADPSRGLPQKQPIWAYAHVPHGDPLDATEVVRRRIEQFAPGFGDTVRASRAVPASELEAYNANYVGGDIAATAVTVRQALARPIARWNPHRTPLSGVYLCSAATAPGPGVHGMCGWYAAKAALHREFGLDLPPGYRFGRTSPVS</sequence>
<comment type="caution">
    <text evidence="5">The sequence shown here is derived from an EMBL/GenBank/DDBJ whole genome shotgun (WGS) entry which is preliminary data.</text>
</comment>
<protein>
    <recommendedName>
        <fullName evidence="3">Pyridine nucleotide-disulfide oxidoreductase domain-containing protein 2</fullName>
    </recommendedName>
</protein>